<accession>A0AA39HYQ2</accession>
<reference evidence="1" key="1">
    <citation type="submission" date="2023-06" db="EMBL/GenBank/DDBJ databases">
        <title>Genomic analysis of the entomopathogenic nematode Steinernema hermaphroditum.</title>
        <authorList>
            <person name="Schwarz E.M."/>
            <person name="Heppert J.K."/>
            <person name="Baniya A."/>
            <person name="Schwartz H.T."/>
            <person name="Tan C.-H."/>
            <person name="Antoshechkin I."/>
            <person name="Sternberg P.W."/>
            <person name="Goodrich-Blair H."/>
            <person name="Dillman A.R."/>
        </authorList>
    </citation>
    <scope>NUCLEOTIDE SEQUENCE</scope>
    <source>
        <strain evidence="1">PS9179</strain>
        <tissue evidence="1">Whole animal</tissue>
    </source>
</reference>
<name>A0AA39HYQ2_9BILA</name>
<organism evidence="1 2">
    <name type="scientific">Steinernema hermaphroditum</name>
    <dbReference type="NCBI Taxonomy" id="289476"/>
    <lineage>
        <taxon>Eukaryota</taxon>
        <taxon>Metazoa</taxon>
        <taxon>Ecdysozoa</taxon>
        <taxon>Nematoda</taxon>
        <taxon>Chromadorea</taxon>
        <taxon>Rhabditida</taxon>
        <taxon>Tylenchina</taxon>
        <taxon>Panagrolaimomorpha</taxon>
        <taxon>Strongyloidoidea</taxon>
        <taxon>Steinernematidae</taxon>
        <taxon>Steinernema</taxon>
    </lineage>
</organism>
<gene>
    <name evidence="1" type="ORF">QR680_011497</name>
</gene>
<comment type="caution">
    <text evidence="1">The sequence shown here is derived from an EMBL/GenBank/DDBJ whole genome shotgun (WGS) entry which is preliminary data.</text>
</comment>
<dbReference type="AlphaFoldDB" id="A0AA39HYQ2"/>
<dbReference type="EMBL" id="JAUCMV010000002">
    <property type="protein sequence ID" value="KAK0414561.1"/>
    <property type="molecule type" value="Genomic_DNA"/>
</dbReference>
<proteinExistence type="predicted"/>
<evidence type="ECO:0000313" key="1">
    <source>
        <dbReference type="EMBL" id="KAK0414561.1"/>
    </source>
</evidence>
<evidence type="ECO:0000313" key="2">
    <source>
        <dbReference type="Proteomes" id="UP001175271"/>
    </source>
</evidence>
<keyword evidence="2" id="KW-1185">Reference proteome</keyword>
<dbReference type="Proteomes" id="UP001175271">
    <property type="component" value="Unassembled WGS sequence"/>
</dbReference>
<sequence length="72" mass="8225">MGADLKKDDISMTLSWPPSLDYSCGISGTSFPNYSKELEARRVRNPCPIRVPTMFKQFISLRNNHIVLCYTL</sequence>
<protein>
    <submittedName>
        <fullName evidence="1">Uncharacterized protein</fullName>
    </submittedName>
</protein>